<sequence>MLKKSLVIASFFVITSNAQTLDNLVNSLLEKNYTLKEISSSTDVLKEQISLSYKWNNPILSFGATDLQLNDITKRDKEPMQAHFVGITQNIPLGDKLEISKNIAVDDYEISKLQLEDKKLELKALVYEYAFKIKLIEERLALFEEFKINTKKLESLLKNLYKYNKASQEQIINTQIMYKELKLNSSKLTRALNSLKLKLEKLTYEKIETIDFDTSLEEKNISIDISSHPKILELNKLIEKSSKISSLEEEKKYSDIKMNLTYFQRDEKFEDYVNLSFAIPLSVYGSEDIKATKAKLKSVQLKHKLEDIKFNFKNKIETIKQNLDDSLITFNIIQKEILPKQEELQKILENYNTTLMYKKIDTRVLIKNQNEIIKYKLKAIDEKENYFTSLAKTYYFDKDL</sequence>
<organism evidence="2 3">
    <name type="scientific">Arcobacter arenosus</name>
    <dbReference type="NCBI Taxonomy" id="2576037"/>
    <lineage>
        <taxon>Bacteria</taxon>
        <taxon>Pseudomonadati</taxon>
        <taxon>Campylobacterota</taxon>
        <taxon>Epsilonproteobacteria</taxon>
        <taxon>Campylobacterales</taxon>
        <taxon>Arcobacteraceae</taxon>
        <taxon>Arcobacter</taxon>
    </lineage>
</organism>
<evidence type="ECO:0000313" key="2">
    <source>
        <dbReference type="EMBL" id="TLP39255.1"/>
    </source>
</evidence>
<protein>
    <submittedName>
        <fullName evidence="2">TolC family protein</fullName>
    </submittedName>
</protein>
<comment type="caution">
    <text evidence="2">The sequence shown here is derived from an EMBL/GenBank/DDBJ whole genome shotgun (WGS) entry which is preliminary data.</text>
</comment>
<keyword evidence="3" id="KW-1185">Reference proteome</keyword>
<dbReference type="SUPFAM" id="SSF56954">
    <property type="entry name" value="Outer membrane efflux proteins (OEP)"/>
    <property type="match status" value="1"/>
</dbReference>
<proteinExistence type="predicted"/>
<dbReference type="RefSeq" id="WP_138151838.1">
    <property type="nucleotide sequence ID" value="NZ_VANU01000002.1"/>
</dbReference>
<name>A0A5R8Y1N8_9BACT</name>
<dbReference type="Gene3D" id="1.20.1600.10">
    <property type="entry name" value="Outer membrane efflux proteins (OEP)"/>
    <property type="match status" value="1"/>
</dbReference>
<feature type="coiled-coil region" evidence="1">
    <location>
        <begin position="178"/>
        <end position="205"/>
    </location>
</feature>
<keyword evidence="1" id="KW-0175">Coiled coil</keyword>
<evidence type="ECO:0000313" key="3">
    <source>
        <dbReference type="Proteomes" id="UP000308901"/>
    </source>
</evidence>
<dbReference type="Proteomes" id="UP000308901">
    <property type="component" value="Unassembled WGS sequence"/>
</dbReference>
<accession>A0A5R8Y1N8</accession>
<dbReference type="OrthoDB" id="5332769at2"/>
<evidence type="ECO:0000256" key="1">
    <source>
        <dbReference type="SAM" id="Coils"/>
    </source>
</evidence>
<dbReference type="EMBL" id="VANU01000002">
    <property type="protein sequence ID" value="TLP39255.1"/>
    <property type="molecule type" value="Genomic_DNA"/>
</dbReference>
<gene>
    <name evidence="2" type="ORF">FDK22_05120</name>
</gene>
<dbReference type="AlphaFoldDB" id="A0A5R8Y1N8"/>
<dbReference type="GO" id="GO:0015562">
    <property type="term" value="F:efflux transmembrane transporter activity"/>
    <property type="evidence" value="ECO:0007669"/>
    <property type="project" value="InterPro"/>
</dbReference>
<reference evidence="2 3" key="1">
    <citation type="submission" date="2019-05" db="EMBL/GenBank/DDBJ databases">
        <title>Arcobacter sp. nov., isolated from sea sediment.</title>
        <authorList>
            <person name="Kim W."/>
        </authorList>
    </citation>
    <scope>NUCLEOTIDE SEQUENCE [LARGE SCALE GENOMIC DNA]</scope>
    <source>
        <strain evidence="2 3">CAU 1517</strain>
    </source>
</reference>